<gene>
    <name evidence="1" type="primary">apxIB_1</name>
    <name evidence="1" type="ORF">NCTC10638_01012</name>
</gene>
<dbReference type="Proteomes" id="UP000254802">
    <property type="component" value="Unassembled WGS sequence"/>
</dbReference>
<evidence type="ECO:0000313" key="1">
    <source>
        <dbReference type="EMBL" id="STY59831.1"/>
    </source>
</evidence>
<organism evidence="1 2">
    <name type="scientific">Mannheimia haemolytica</name>
    <name type="common">Pasteurella haemolytica</name>
    <dbReference type="NCBI Taxonomy" id="75985"/>
    <lineage>
        <taxon>Bacteria</taxon>
        <taxon>Pseudomonadati</taxon>
        <taxon>Pseudomonadota</taxon>
        <taxon>Gammaproteobacteria</taxon>
        <taxon>Pasteurellales</taxon>
        <taxon>Pasteurellaceae</taxon>
        <taxon>Mannheimia</taxon>
    </lineage>
</organism>
<dbReference type="AlphaFoldDB" id="A0A378MUE4"/>
<dbReference type="EMBL" id="UGPN01000002">
    <property type="protein sequence ID" value="STY59831.1"/>
    <property type="molecule type" value="Genomic_DNA"/>
</dbReference>
<sequence length="32" mass="3751">MEKGEIVEQGKHHELLQNSNGLYSYLHQLQLN</sequence>
<proteinExistence type="predicted"/>
<protein>
    <submittedName>
        <fullName evidence="1">RTX-I toxin determinant B</fullName>
    </submittedName>
</protein>
<accession>A0A378MUE4</accession>
<name>A0A378MUE4_MANHA</name>
<reference evidence="1 2" key="1">
    <citation type="submission" date="2018-06" db="EMBL/GenBank/DDBJ databases">
        <authorList>
            <consortium name="Pathogen Informatics"/>
            <person name="Doyle S."/>
        </authorList>
    </citation>
    <scope>NUCLEOTIDE SEQUENCE [LARGE SCALE GENOMIC DNA]</scope>
    <source>
        <strain evidence="1 2">NCTC10638</strain>
    </source>
</reference>
<evidence type="ECO:0000313" key="2">
    <source>
        <dbReference type="Proteomes" id="UP000254802"/>
    </source>
</evidence>